<sequence>MTYSQVSSAVSMTKQVRLYTTDLNKPPILFSRIRNFQLRLE</sequence>
<dbReference type="Proteomes" id="UP000315289">
    <property type="component" value="Unassembled WGS sequence"/>
</dbReference>
<accession>A0A557SVP8</accession>
<protein>
    <submittedName>
        <fullName evidence="1">Uncharacterized protein</fullName>
    </submittedName>
</protein>
<comment type="caution">
    <text evidence="1">The sequence shown here is derived from an EMBL/GenBank/DDBJ whole genome shotgun (WGS) entry which is preliminary data.</text>
</comment>
<keyword evidence="2" id="KW-1185">Reference proteome</keyword>
<gene>
    <name evidence="1" type="ORF">NARC_60062</name>
</gene>
<dbReference type="AlphaFoldDB" id="A0A557SVP8"/>
<evidence type="ECO:0000313" key="1">
    <source>
        <dbReference type="EMBL" id="TVP40675.1"/>
    </source>
</evidence>
<organism evidence="1 2">
    <name type="scientific">Candidatus Nitrosocosmicus arcticus</name>
    <dbReference type="NCBI Taxonomy" id="2035267"/>
    <lineage>
        <taxon>Archaea</taxon>
        <taxon>Nitrososphaerota</taxon>
        <taxon>Nitrososphaeria</taxon>
        <taxon>Nitrososphaerales</taxon>
        <taxon>Nitrososphaeraceae</taxon>
        <taxon>Candidatus Nitrosocosmicus</taxon>
    </lineage>
</organism>
<evidence type="ECO:0000313" key="2">
    <source>
        <dbReference type="Proteomes" id="UP000315289"/>
    </source>
</evidence>
<proteinExistence type="predicted"/>
<reference evidence="1 2" key="1">
    <citation type="journal article" date="2019" name="Front. Microbiol.">
        <title>Ammonia Oxidation by the Arctic Terrestrial Thaumarchaeote Candidatus Nitrosocosmicus arcticus Is Stimulated by Increasing Temperatures.</title>
        <authorList>
            <person name="Alves R.J.E."/>
            <person name="Kerou M."/>
            <person name="Zappe A."/>
            <person name="Bittner R."/>
            <person name="Abby S.S."/>
            <person name="Schmidt H.A."/>
            <person name="Pfeifer K."/>
            <person name="Schleper C."/>
        </authorList>
    </citation>
    <scope>NUCLEOTIDE SEQUENCE [LARGE SCALE GENOMIC DNA]</scope>
    <source>
        <strain evidence="1 2">Kfb</strain>
    </source>
</reference>
<dbReference type="EMBL" id="VOAH01000006">
    <property type="protein sequence ID" value="TVP40675.1"/>
    <property type="molecule type" value="Genomic_DNA"/>
</dbReference>
<name>A0A557SVP8_9ARCH</name>